<comment type="caution">
    <text evidence="3">The sequence shown here is derived from an EMBL/GenBank/DDBJ whole genome shotgun (WGS) entry which is preliminary data.</text>
</comment>
<keyword evidence="4" id="KW-1185">Reference proteome</keyword>
<dbReference type="PANTHER" id="PTHR43353">
    <property type="entry name" value="SUCCINATE-SEMIALDEHYDE DEHYDROGENASE, MITOCHONDRIAL"/>
    <property type="match status" value="1"/>
</dbReference>
<dbReference type="Pfam" id="PF00171">
    <property type="entry name" value="Aldedh"/>
    <property type="match status" value="1"/>
</dbReference>
<reference evidence="3" key="1">
    <citation type="journal article" date="2014" name="Int. J. Syst. Evol. Microbiol.">
        <title>Complete genome sequence of Corynebacterium casei LMG S-19264T (=DSM 44701T), isolated from a smear-ripened cheese.</title>
        <authorList>
            <consortium name="US DOE Joint Genome Institute (JGI-PGF)"/>
            <person name="Walter F."/>
            <person name="Albersmeier A."/>
            <person name="Kalinowski J."/>
            <person name="Ruckert C."/>
        </authorList>
    </citation>
    <scope>NUCLEOTIDE SEQUENCE</scope>
    <source>
        <strain evidence="3">CGMCC 1.12187</strain>
    </source>
</reference>
<name>A0A917H5E1_9MICC</name>
<accession>A0A917H5E1</accession>
<reference evidence="3" key="2">
    <citation type="submission" date="2020-09" db="EMBL/GenBank/DDBJ databases">
        <authorList>
            <person name="Sun Q."/>
            <person name="Zhou Y."/>
        </authorList>
    </citation>
    <scope>NUCLEOTIDE SEQUENCE</scope>
    <source>
        <strain evidence="3">CGMCC 1.12187</strain>
    </source>
</reference>
<dbReference type="Gene3D" id="3.40.309.10">
    <property type="entry name" value="Aldehyde Dehydrogenase, Chain A, domain 2"/>
    <property type="match status" value="1"/>
</dbReference>
<dbReference type="CDD" id="cd07129">
    <property type="entry name" value="ALDH_KGSADH"/>
    <property type="match status" value="1"/>
</dbReference>
<organism evidence="3 4">
    <name type="scientific">Kocuria dechangensis</name>
    <dbReference type="NCBI Taxonomy" id="1176249"/>
    <lineage>
        <taxon>Bacteria</taxon>
        <taxon>Bacillati</taxon>
        <taxon>Actinomycetota</taxon>
        <taxon>Actinomycetes</taxon>
        <taxon>Micrococcales</taxon>
        <taxon>Micrococcaceae</taxon>
        <taxon>Kocuria</taxon>
    </lineage>
</organism>
<dbReference type="InterPro" id="IPR016163">
    <property type="entry name" value="Ald_DH_C"/>
</dbReference>
<sequence length="543" mass="56119">MSTQTITLTGHSIIAGREVVGTGGTTHGIDPSTNTELEPAYSLVDETQLAEATAAAEEAFESFSALHPETHAAFLERAAANIEAVGPELVARASTETGLPQARLNGELARTTGQLRLFASVVRQGDHRGVRLEPALPGRAPLPRPDLRQRKVPLGPVAVFGASNFPFAFSTAGGDTASALAAGCPVVFKAHNAHPGTGEIVGHALTEAVRESGLHPGVFSLVYGPGASIGQALVKDPAIKAVGFTGSRAAGTALMATAAARPEPIPVYAEMSSINPVFVFESVLRGNVDEFARAYVTSLTGSSGQLCTNPGLLFVPAGEAGDAFLTAVGRALADAEGATMLTPGIAASCRAGIDALRDQPGVDVVAQGREGSTENAPAPVVFASDVPTFSTNPVLQEEIFGAASLAIRYGSAAELADAARRMEGQLTASLFLTEADHATAAPLLPVLERKVGRILANGWPTGVDVGDAMVHGGPFPATSDSRTTSVGTLAIERFLRPVAYQNIPDALLPAPVQDDNPWHLNRRVDGRLQLADAQELAQEGAHS</sequence>
<evidence type="ECO:0000259" key="2">
    <source>
        <dbReference type="Pfam" id="PF00171"/>
    </source>
</evidence>
<evidence type="ECO:0000313" key="3">
    <source>
        <dbReference type="EMBL" id="GGG68536.1"/>
    </source>
</evidence>
<dbReference type="InterPro" id="IPR016162">
    <property type="entry name" value="Ald_DH_N"/>
</dbReference>
<dbReference type="InterPro" id="IPR016161">
    <property type="entry name" value="Ald_DH/histidinol_DH"/>
</dbReference>
<dbReference type="EMBL" id="BMEQ01000031">
    <property type="protein sequence ID" value="GGG68536.1"/>
    <property type="molecule type" value="Genomic_DNA"/>
</dbReference>
<dbReference type="AlphaFoldDB" id="A0A917H5E1"/>
<gene>
    <name evidence="3" type="ORF">GCM10011374_36110</name>
</gene>
<dbReference type="RefSeq" id="WP_229741951.1">
    <property type="nucleotide sequence ID" value="NZ_BMEQ01000031.1"/>
</dbReference>
<protein>
    <submittedName>
        <fullName evidence="3">2,5-dioxovalerate dehydrogenase</fullName>
    </submittedName>
</protein>
<evidence type="ECO:0000313" key="4">
    <source>
        <dbReference type="Proteomes" id="UP000638848"/>
    </source>
</evidence>
<dbReference type="Proteomes" id="UP000638848">
    <property type="component" value="Unassembled WGS sequence"/>
</dbReference>
<dbReference type="InterPro" id="IPR050740">
    <property type="entry name" value="Aldehyde_DH_Superfamily"/>
</dbReference>
<keyword evidence="1" id="KW-0560">Oxidoreductase</keyword>
<dbReference type="InterPro" id="IPR015590">
    <property type="entry name" value="Aldehyde_DH_dom"/>
</dbReference>
<dbReference type="PANTHER" id="PTHR43353:SF3">
    <property type="entry name" value="ALDEHYDE DEHYDROGENASE-RELATED"/>
    <property type="match status" value="1"/>
</dbReference>
<dbReference type="Gene3D" id="3.40.605.10">
    <property type="entry name" value="Aldehyde Dehydrogenase, Chain A, domain 1"/>
    <property type="match status" value="1"/>
</dbReference>
<proteinExistence type="predicted"/>
<dbReference type="SUPFAM" id="SSF53720">
    <property type="entry name" value="ALDH-like"/>
    <property type="match status" value="1"/>
</dbReference>
<dbReference type="InterPro" id="IPR044151">
    <property type="entry name" value="ALDH_KGSADH"/>
</dbReference>
<dbReference type="GO" id="GO:0016620">
    <property type="term" value="F:oxidoreductase activity, acting on the aldehyde or oxo group of donors, NAD or NADP as acceptor"/>
    <property type="evidence" value="ECO:0007669"/>
    <property type="project" value="InterPro"/>
</dbReference>
<feature type="domain" description="Aldehyde dehydrogenase" evidence="2">
    <location>
        <begin position="26"/>
        <end position="461"/>
    </location>
</feature>
<evidence type="ECO:0000256" key="1">
    <source>
        <dbReference type="ARBA" id="ARBA00023002"/>
    </source>
</evidence>